<evidence type="ECO:0000256" key="1">
    <source>
        <dbReference type="SAM" id="MobiDB-lite"/>
    </source>
</evidence>
<keyword evidence="3" id="KW-1185">Reference proteome</keyword>
<protein>
    <recommendedName>
        <fullName evidence="4">F-box domain-containing protein</fullName>
    </recommendedName>
</protein>
<evidence type="ECO:0008006" key="4">
    <source>
        <dbReference type="Google" id="ProtNLM"/>
    </source>
</evidence>
<gene>
    <name evidence="2" type="ORF">AC578_6506</name>
</gene>
<dbReference type="AlphaFoldDB" id="A0A139HI07"/>
<sequence>MSEEQTSKAVPNSTIVSSTDSETAMDELTNSMEVASLTEPEQKTPSITLEDLFAIPEIGEAIMLQMDPRTLYTSMHVNKHWKAIYDSSPALKGRMFLNQEPGKHNLTILKKFFRTSNKAWTPNTVIAPLNDRPPDPNDPWLWRNYPDDLDYRRPRVHPWWKLHRYFTHPLFPRWVVTLEWTPRPVPFQSSRKHKRINYVRYFNVHFIPDYQWRDRKYPTPGRLPAMLETMFLTGEPTFLYLQITDWQGMHEQEVIWPGMRLIDVLHLVQWVRTGRWSCIPTLDRVEMAPIIRHMWNLSQQVHYWKYFAKSIGIKLMPVTIENRAVALDVALDTAAADGALPPRTVDARPRLHSGLEASRQADGVSGDGDSAGNTSMTRGRSTLSAIFCTALRVTRHCESKINGIQRHSSHKHMSFDQHAIAYWATKPGCHAISSLAFLFTTFVIFSPHSCHSYTLDSRLEVSAVAGHHNDS</sequence>
<feature type="compositionally biased region" description="Low complexity" evidence="1">
    <location>
        <begin position="361"/>
        <end position="372"/>
    </location>
</feature>
<evidence type="ECO:0000313" key="2">
    <source>
        <dbReference type="EMBL" id="KXT02032.1"/>
    </source>
</evidence>
<dbReference type="OrthoDB" id="3800738at2759"/>
<feature type="region of interest" description="Disordered" evidence="1">
    <location>
        <begin position="356"/>
        <end position="377"/>
    </location>
</feature>
<dbReference type="EMBL" id="LFZN01000047">
    <property type="protein sequence ID" value="KXT02032.1"/>
    <property type="molecule type" value="Genomic_DNA"/>
</dbReference>
<dbReference type="Proteomes" id="UP000070133">
    <property type="component" value="Unassembled WGS sequence"/>
</dbReference>
<proteinExistence type="predicted"/>
<name>A0A139HI07_9PEZI</name>
<feature type="compositionally biased region" description="Polar residues" evidence="1">
    <location>
        <begin position="7"/>
        <end position="22"/>
    </location>
</feature>
<organism evidence="2 3">
    <name type="scientific">Pseudocercospora eumusae</name>
    <dbReference type="NCBI Taxonomy" id="321146"/>
    <lineage>
        <taxon>Eukaryota</taxon>
        <taxon>Fungi</taxon>
        <taxon>Dikarya</taxon>
        <taxon>Ascomycota</taxon>
        <taxon>Pezizomycotina</taxon>
        <taxon>Dothideomycetes</taxon>
        <taxon>Dothideomycetidae</taxon>
        <taxon>Mycosphaerellales</taxon>
        <taxon>Mycosphaerellaceae</taxon>
        <taxon>Pseudocercospora</taxon>
    </lineage>
</organism>
<accession>A0A139HI07</accession>
<evidence type="ECO:0000313" key="3">
    <source>
        <dbReference type="Proteomes" id="UP000070133"/>
    </source>
</evidence>
<feature type="region of interest" description="Disordered" evidence="1">
    <location>
        <begin position="1"/>
        <end position="22"/>
    </location>
</feature>
<comment type="caution">
    <text evidence="2">The sequence shown here is derived from an EMBL/GenBank/DDBJ whole genome shotgun (WGS) entry which is preliminary data.</text>
</comment>
<reference evidence="2 3" key="1">
    <citation type="submission" date="2015-07" db="EMBL/GenBank/DDBJ databases">
        <title>Comparative genomics of the Sigatoka disease complex on banana suggests a link between parallel evolutionary changes in Pseudocercospora fijiensis and Pseudocercospora eumusae and increased virulence on the banana host.</title>
        <authorList>
            <person name="Chang T.-C."/>
            <person name="Salvucci A."/>
            <person name="Crous P.W."/>
            <person name="Stergiopoulos I."/>
        </authorList>
    </citation>
    <scope>NUCLEOTIDE SEQUENCE [LARGE SCALE GENOMIC DNA]</scope>
    <source>
        <strain evidence="2 3">CBS 114824</strain>
    </source>
</reference>